<evidence type="ECO:0000313" key="2">
    <source>
        <dbReference type="Proteomes" id="UP001062846"/>
    </source>
</evidence>
<evidence type="ECO:0000313" key="1">
    <source>
        <dbReference type="EMBL" id="KAI8573663.1"/>
    </source>
</evidence>
<gene>
    <name evidence="1" type="ORF">RHMOL_Rhmol01G0294700</name>
</gene>
<proteinExistence type="predicted"/>
<reference evidence="1" key="1">
    <citation type="submission" date="2022-02" db="EMBL/GenBank/DDBJ databases">
        <title>Plant Genome Project.</title>
        <authorList>
            <person name="Zhang R.-G."/>
        </authorList>
    </citation>
    <scope>NUCLEOTIDE SEQUENCE</scope>
    <source>
        <strain evidence="1">AT1</strain>
    </source>
</reference>
<name>A0ACC0Q6M0_RHOML</name>
<organism evidence="1 2">
    <name type="scientific">Rhododendron molle</name>
    <name type="common">Chinese azalea</name>
    <name type="synonym">Azalea mollis</name>
    <dbReference type="NCBI Taxonomy" id="49168"/>
    <lineage>
        <taxon>Eukaryota</taxon>
        <taxon>Viridiplantae</taxon>
        <taxon>Streptophyta</taxon>
        <taxon>Embryophyta</taxon>
        <taxon>Tracheophyta</taxon>
        <taxon>Spermatophyta</taxon>
        <taxon>Magnoliopsida</taxon>
        <taxon>eudicotyledons</taxon>
        <taxon>Gunneridae</taxon>
        <taxon>Pentapetalae</taxon>
        <taxon>asterids</taxon>
        <taxon>Ericales</taxon>
        <taxon>Ericaceae</taxon>
        <taxon>Ericoideae</taxon>
        <taxon>Rhodoreae</taxon>
        <taxon>Rhododendron</taxon>
    </lineage>
</organism>
<dbReference type="Proteomes" id="UP001062846">
    <property type="component" value="Chromosome 1"/>
</dbReference>
<keyword evidence="2" id="KW-1185">Reference proteome</keyword>
<protein>
    <submittedName>
        <fullName evidence="1">Uncharacterized protein</fullName>
    </submittedName>
</protein>
<accession>A0ACC0Q6M0</accession>
<sequence length="114" mass="12038">MSTASFSGVASSKPWINLASVNCVTCIANVVPGQDRRPDPNGQNSKFFPETSSPAAWLPANHRPGSNSSGSGQTRGSRWSFHTLGNTRVPFRMLYPPISQSSVAWCGTESGPGG</sequence>
<dbReference type="EMBL" id="CM046388">
    <property type="protein sequence ID" value="KAI8573663.1"/>
    <property type="molecule type" value="Genomic_DNA"/>
</dbReference>
<comment type="caution">
    <text evidence="1">The sequence shown here is derived from an EMBL/GenBank/DDBJ whole genome shotgun (WGS) entry which is preliminary data.</text>
</comment>